<dbReference type="InterPro" id="IPR050678">
    <property type="entry name" value="DNA_Partitioning_ATPase"/>
</dbReference>
<dbReference type="EMBL" id="WOYG01000001">
    <property type="protein sequence ID" value="NLV08361.1"/>
    <property type="molecule type" value="Genomic_DNA"/>
</dbReference>
<dbReference type="InterPro" id="IPR027417">
    <property type="entry name" value="P-loop_NTPase"/>
</dbReference>
<dbReference type="Proteomes" id="UP000608662">
    <property type="component" value="Unassembled WGS sequence"/>
</dbReference>
<dbReference type="RefSeq" id="WP_170092396.1">
    <property type="nucleotide sequence ID" value="NZ_WOYG01000001.1"/>
</dbReference>
<feature type="domain" description="AAA" evidence="1">
    <location>
        <begin position="10"/>
        <end position="202"/>
    </location>
</feature>
<evidence type="ECO:0000313" key="2">
    <source>
        <dbReference type="EMBL" id="NLV08361.1"/>
    </source>
</evidence>
<organism evidence="2 3">
    <name type="scientific">Halomicrobium mukohataei</name>
    <dbReference type="NCBI Taxonomy" id="57705"/>
    <lineage>
        <taxon>Archaea</taxon>
        <taxon>Methanobacteriati</taxon>
        <taxon>Methanobacteriota</taxon>
        <taxon>Stenosarchaea group</taxon>
        <taxon>Halobacteria</taxon>
        <taxon>Halobacteriales</taxon>
        <taxon>Haloarculaceae</taxon>
        <taxon>Halomicrobium</taxon>
    </lineage>
</organism>
<dbReference type="PANTHER" id="PTHR13696">
    <property type="entry name" value="P-LOOP CONTAINING NUCLEOSIDE TRIPHOSPHATE HYDROLASE"/>
    <property type="match status" value="1"/>
</dbReference>
<comment type="caution">
    <text evidence="2">The sequence shown here is derived from an EMBL/GenBank/DDBJ whole genome shotgun (WGS) entry which is preliminary data.</text>
</comment>
<accession>A0A847UBV3</accession>
<proteinExistence type="predicted"/>
<protein>
    <submittedName>
        <fullName evidence="2">AAA family ATPase</fullName>
    </submittedName>
</protein>
<dbReference type="SUPFAM" id="SSF52540">
    <property type="entry name" value="P-loop containing nucleoside triphosphate hydrolases"/>
    <property type="match status" value="1"/>
</dbReference>
<dbReference type="AlphaFoldDB" id="A0A847UBV3"/>
<dbReference type="InterPro" id="IPR025669">
    <property type="entry name" value="AAA_dom"/>
</dbReference>
<dbReference type="Pfam" id="PF13614">
    <property type="entry name" value="AAA_31"/>
    <property type="match status" value="1"/>
</dbReference>
<dbReference type="CDD" id="cd02042">
    <property type="entry name" value="ParAB_family"/>
    <property type="match status" value="1"/>
</dbReference>
<evidence type="ECO:0000313" key="3">
    <source>
        <dbReference type="Proteomes" id="UP000608662"/>
    </source>
</evidence>
<name>A0A847UBV3_9EURY</name>
<reference evidence="2" key="1">
    <citation type="submission" date="2019-12" db="EMBL/GenBank/DDBJ databases">
        <title>Whole-genome sequence of Halomicrobium mukohataei pws1.</title>
        <authorList>
            <person name="Verma D.K."/>
            <person name="Gopal K."/>
            <person name="Prasad E.S."/>
        </authorList>
    </citation>
    <scope>NUCLEOTIDE SEQUENCE</scope>
    <source>
        <strain evidence="2">Pws1</strain>
    </source>
</reference>
<sequence>MASVQRAATYVEKGGVGKTTSAAHIAVAAHNMDHEVLLVDLAGTQNDLATHFGIDIVDEDTAADGGVSIDAPISAVFGDDWEFLRDNIDDLLDRMTFATDEGPDLIPADPGLGGADNNLANVPLEERYQKLDGFVEDLVADQYDLVVFDLPGKEDNIALNGLFAARNVVAPLKPGAFERDQLQKLDATLEEISTDLDVDLDIALVIPTIISSQETLSESFVEYVTEEYPEIVGEPVTKTADIGNNQNNGRTLFAVPDDELYATGKRAREAYSANTEQLLTQLTDR</sequence>
<gene>
    <name evidence="2" type="ORF">GOC74_00170</name>
</gene>
<dbReference type="OrthoDB" id="322322at2157"/>
<dbReference type="Gene3D" id="3.40.50.300">
    <property type="entry name" value="P-loop containing nucleotide triphosphate hydrolases"/>
    <property type="match status" value="1"/>
</dbReference>
<dbReference type="PANTHER" id="PTHR13696:SF99">
    <property type="entry name" value="COBYRINIC ACID AC-DIAMIDE SYNTHASE"/>
    <property type="match status" value="1"/>
</dbReference>
<evidence type="ECO:0000259" key="1">
    <source>
        <dbReference type="Pfam" id="PF13614"/>
    </source>
</evidence>